<comment type="similarity">
    <text evidence="1 4">Belongs to the 5-formyltetrahydrofolate cyclo-ligase family.</text>
</comment>
<dbReference type="EMBL" id="VIRV01000019">
    <property type="protein sequence ID" value="MBY0759582.1"/>
    <property type="molecule type" value="Genomic_DNA"/>
</dbReference>
<dbReference type="PIRSF" id="PIRSF006806">
    <property type="entry name" value="FTHF_cligase"/>
    <property type="match status" value="1"/>
</dbReference>
<evidence type="ECO:0000256" key="1">
    <source>
        <dbReference type="ARBA" id="ARBA00010638"/>
    </source>
</evidence>
<reference evidence="5 6" key="1">
    <citation type="journal article" date="2020" name="New Microbes New Infect">
        <title>Sellimonas caecigallum sp. nov., description and genome sequence of a new member of the Sellimonas genus isolated from the cecum of feral chicken.</title>
        <authorList>
            <person name="Wongkuna S."/>
            <person name="Ghimire S."/>
            <person name="Antony L."/>
            <person name="Chankhamhaengdecha S."/>
            <person name="Janvilisri T."/>
            <person name="Scaria J."/>
        </authorList>
    </citation>
    <scope>NUCLEOTIDE SEQUENCE [LARGE SCALE GENOMIC DNA]</scope>
    <source>
        <strain evidence="5 6">SW451</strain>
    </source>
</reference>
<organism evidence="5 6">
    <name type="scientific">Sellimonas caecigallum</name>
    <dbReference type="NCBI Taxonomy" id="2592333"/>
    <lineage>
        <taxon>Bacteria</taxon>
        <taxon>Bacillati</taxon>
        <taxon>Bacillota</taxon>
        <taxon>Clostridia</taxon>
        <taxon>Lachnospirales</taxon>
        <taxon>Lachnospiraceae</taxon>
        <taxon>Sellimonas</taxon>
    </lineage>
</organism>
<evidence type="ECO:0000256" key="4">
    <source>
        <dbReference type="RuleBase" id="RU361279"/>
    </source>
</evidence>
<dbReference type="RefSeq" id="WP_087212965.1">
    <property type="nucleotide sequence ID" value="NZ_CP173660.1"/>
</dbReference>
<keyword evidence="4" id="KW-0479">Metal-binding</keyword>
<gene>
    <name evidence="5" type="ORF">FLB61_10895</name>
</gene>
<dbReference type="InterPro" id="IPR002698">
    <property type="entry name" value="FTHF_cligase"/>
</dbReference>
<dbReference type="PANTHER" id="PTHR23407">
    <property type="entry name" value="ATPASE INHIBITOR/5-FORMYLTETRAHYDROFOLATE CYCLO-LIGASE"/>
    <property type="match status" value="1"/>
</dbReference>
<comment type="cofactor">
    <cofactor evidence="4">
        <name>Mg(2+)</name>
        <dbReference type="ChEBI" id="CHEBI:18420"/>
    </cofactor>
</comment>
<dbReference type="Proteomes" id="UP000779049">
    <property type="component" value="Unassembled WGS sequence"/>
</dbReference>
<dbReference type="Gene3D" id="3.40.50.10420">
    <property type="entry name" value="NagB/RpiA/CoA transferase-like"/>
    <property type="match status" value="1"/>
</dbReference>
<evidence type="ECO:0000256" key="3">
    <source>
        <dbReference type="ARBA" id="ARBA00022840"/>
    </source>
</evidence>
<dbReference type="Pfam" id="PF01812">
    <property type="entry name" value="5-FTHF_cyc-lig"/>
    <property type="match status" value="1"/>
</dbReference>
<name>A0ABS7L9C4_9FIRM</name>
<accession>A0ABS7L9C4</accession>
<dbReference type="NCBIfam" id="TIGR02727">
    <property type="entry name" value="MTHFS_bact"/>
    <property type="match status" value="1"/>
</dbReference>
<proteinExistence type="inferred from homology"/>
<dbReference type="PANTHER" id="PTHR23407:SF1">
    <property type="entry name" value="5-FORMYLTETRAHYDROFOLATE CYCLO-LIGASE"/>
    <property type="match status" value="1"/>
</dbReference>
<evidence type="ECO:0000313" key="5">
    <source>
        <dbReference type="EMBL" id="MBY0759582.1"/>
    </source>
</evidence>
<evidence type="ECO:0000313" key="6">
    <source>
        <dbReference type="Proteomes" id="UP000779049"/>
    </source>
</evidence>
<dbReference type="SUPFAM" id="SSF100950">
    <property type="entry name" value="NagB/RpiA/CoA transferase-like"/>
    <property type="match status" value="1"/>
</dbReference>
<keyword evidence="2 4" id="KW-0547">Nucleotide-binding</keyword>
<comment type="catalytic activity">
    <reaction evidence="4">
        <text>(6S)-5-formyl-5,6,7,8-tetrahydrofolate + ATP = (6R)-5,10-methenyltetrahydrofolate + ADP + phosphate</text>
        <dbReference type="Rhea" id="RHEA:10488"/>
        <dbReference type="ChEBI" id="CHEBI:30616"/>
        <dbReference type="ChEBI" id="CHEBI:43474"/>
        <dbReference type="ChEBI" id="CHEBI:57455"/>
        <dbReference type="ChEBI" id="CHEBI:57457"/>
        <dbReference type="ChEBI" id="CHEBI:456216"/>
        <dbReference type="EC" id="6.3.3.2"/>
    </reaction>
</comment>
<keyword evidence="6" id="KW-1185">Reference proteome</keyword>
<dbReference type="EC" id="6.3.3.2" evidence="4"/>
<dbReference type="InterPro" id="IPR037171">
    <property type="entry name" value="NagB/RpiA_transferase-like"/>
</dbReference>
<keyword evidence="5" id="KW-0436">Ligase</keyword>
<comment type="caution">
    <text evidence="5">The sequence shown here is derived from an EMBL/GenBank/DDBJ whole genome shotgun (WGS) entry which is preliminary data.</text>
</comment>
<keyword evidence="4" id="KW-0460">Magnesium</keyword>
<protein>
    <recommendedName>
        <fullName evidence="4">5-formyltetrahydrofolate cyclo-ligase</fullName>
        <ecNumber evidence="4">6.3.3.2</ecNumber>
    </recommendedName>
</protein>
<keyword evidence="3 4" id="KW-0067">ATP-binding</keyword>
<sequence>MERKKHIREAIIRKRDAMPEEERHEKSLRIAEKIKDLPVYQKAHVLLIYRNFRSEVETEVIFDDAWKRNKTVCAPRVEGNEIRFCQVRSREDFESGVWGIQEPKMSCPVFREAEKGVDIFAILPGTVFDKKGRRIGYGGGYYDRYLEGRENIRTAALGFDIQVLDKIPSGPFDVCPEMIVTESHIYMQRREEHV</sequence>
<dbReference type="GO" id="GO:0030272">
    <property type="term" value="F:5-formyltetrahydrofolate cyclo-ligase activity"/>
    <property type="evidence" value="ECO:0007669"/>
    <property type="project" value="UniProtKB-EC"/>
</dbReference>
<dbReference type="InterPro" id="IPR024185">
    <property type="entry name" value="FTHF_cligase-like_sf"/>
</dbReference>
<evidence type="ECO:0000256" key="2">
    <source>
        <dbReference type="ARBA" id="ARBA00022741"/>
    </source>
</evidence>